<keyword evidence="6" id="KW-0342">GTP-binding</keyword>
<dbReference type="GO" id="GO:0003746">
    <property type="term" value="F:translation elongation factor activity"/>
    <property type="evidence" value="ECO:0007669"/>
    <property type="project" value="UniProtKB-KW"/>
</dbReference>
<dbReference type="GO" id="GO:0003924">
    <property type="term" value="F:GTPase activity"/>
    <property type="evidence" value="ECO:0007669"/>
    <property type="project" value="InterPro"/>
</dbReference>
<dbReference type="Gene3D" id="3.40.50.300">
    <property type="entry name" value="P-loop containing nucleotide triphosphate hydrolases"/>
    <property type="match status" value="1"/>
</dbReference>
<evidence type="ECO:0000256" key="8">
    <source>
        <dbReference type="ARBA" id="ARBA00031615"/>
    </source>
</evidence>
<accession>A0A940PBN9</accession>
<dbReference type="PANTHER" id="PTHR43721:SF22">
    <property type="entry name" value="ELONGATION FACTOR TU, MITOCHONDRIAL"/>
    <property type="match status" value="1"/>
</dbReference>
<evidence type="ECO:0000256" key="6">
    <source>
        <dbReference type="ARBA" id="ARBA00023134"/>
    </source>
</evidence>
<evidence type="ECO:0000313" key="10">
    <source>
        <dbReference type="EMBL" id="MBP1040506.1"/>
    </source>
</evidence>
<dbReference type="InterPro" id="IPR015190">
    <property type="entry name" value="Elong_fac_SelB-wing-hlx_typ-2"/>
</dbReference>
<keyword evidence="10" id="KW-0251">Elongation factor</keyword>
<dbReference type="Pfam" id="PF00009">
    <property type="entry name" value="GTP_EFTU"/>
    <property type="match status" value="1"/>
</dbReference>
<comment type="function">
    <text evidence="7">Translation factor necessary for the incorporation of selenocysteine into proteins. It probably replaces EF-Tu for the insertion of selenocysteine directed by the UGA codon. SelB binds GTP and GDP.</text>
</comment>
<keyword evidence="3" id="KW-0963">Cytoplasm</keyword>
<dbReference type="AlphaFoldDB" id="A0A940PBN9"/>
<dbReference type="PANTHER" id="PTHR43721">
    <property type="entry name" value="ELONGATION FACTOR TU-RELATED"/>
    <property type="match status" value="1"/>
</dbReference>
<dbReference type="InterPro" id="IPR009000">
    <property type="entry name" value="Transl_B-barrel_sf"/>
</dbReference>
<dbReference type="PROSITE" id="PS51722">
    <property type="entry name" value="G_TR_2"/>
    <property type="match status" value="1"/>
</dbReference>
<protein>
    <recommendedName>
        <fullName evidence="2">Selenocysteine-specific elongation factor</fullName>
    </recommendedName>
    <alternativeName>
        <fullName evidence="8">SelB translation factor</fullName>
    </alternativeName>
</protein>
<dbReference type="InterPro" id="IPR009001">
    <property type="entry name" value="Transl_elong_EF1A/Init_IF2_C"/>
</dbReference>
<dbReference type="Pfam" id="PF03144">
    <property type="entry name" value="GTP_EFTU_D2"/>
    <property type="match status" value="1"/>
</dbReference>
<dbReference type="CDD" id="cd03696">
    <property type="entry name" value="SelB_II"/>
    <property type="match status" value="1"/>
</dbReference>
<organism evidence="10 11">
    <name type="scientific">Vagococcus allomyrinae</name>
    <dbReference type="NCBI Taxonomy" id="2794353"/>
    <lineage>
        <taxon>Bacteria</taxon>
        <taxon>Bacillati</taxon>
        <taxon>Bacillota</taxon>
        <taxon>Bacilli</taxon>
        <taxon>Lactobacillales</taxon>
        <taxon>Enterococcaceae</taxon>
        <taxon>Vagococcus</taxon>
    </lineage>
</organism>
<dbReference type="Gene3D" id="1.10.10.2770">
    <property type="match status" value="1"/>
</dbReference>
<dbReference type="SUPFAM" id="SSF46785">
    <property type="entry name" value="Winged helix' DNA-binding domain"/>
    <property type="match status" value="1"/>
</dbReference>
<comment type="caution">
    <text evidence="10">The sequence shown here is derived from an EMBL/GenBank/DDBJ whole genome shotgun (WGS) entry which is preliminary data.</text>
</comment>
<evidence type="ECO:0000259" key="9">
    <source>
        <dbReference type="PROSITE" id="PS51722"/>
    </source>
</evidence>
<keyword evidence="11" id="KW-1185">Reference proteome</keyword>
<dbReference type="CDD" id="cd04171">
    <property type="entry name" value="SelB"/>
    <property type="match status" value="1"/>
</dbReference>
<dbReference type="SUPFAM" id="SSF50465">
    <property type="entry name" value="EF-Tu/eEF-1alpha/eIF2-gamma C-terminal domain"/>
    <property type="match status" value="1"/>
</dbReference>
<evidence type="ECO:0000256" key="2">
    <source>
        <dbReference type="ARBA" id="ARBA00015953"/>
    </source>
</evidence>
<keyword evidence="5" id="KW-0648">Protein biosynthesis</keyword>
<sequence>MTHLVVGTAGHIDHGKTTLIKALTGIETDTTKEERKRGLSINLGFAYLDLPNQQRVGVVDVPGHEKFVKNMIAGLPGINLVLLVIDANEGIMPQTKEHIDILTLLGITEFIIVLTKVATVEEEMKELVVADIREQLSGTPLEEAEIIETDALSGVGIEALKLAIETMAQQVNFNKQSLPARLNVDRVFSVKGFGTVVTGTLIEGSLATGDELLCLPSYQKVKIRNIQVHEQDVKSAVAGQRTALNLSNLKVTDISRGDVLTVADNLSLAWMLDGKVKCLERHEAGIGLWERVRLLIGTQEVMARIVPIGIEALQAGAEGFVQFRLEEQLAVKQGDRFIIRGYSPVVTIGGGVVLDSNPQKHRRFKDEVVESLTIKDQGSLQDLVLDFLNNKQEPLTKVSEISQYLSLEESNVTQLLEELVKGELVIQIGDFYLTTSSFTKVASLALDVLTRYHKDNRLRRWMPLEEFRSKIQLAVNHRQLDLLLGELTNRQKIILSEHGIGDPNFEIVLNSYHQKEKERILAAVLKSQFVPLKAAELLEGNQNAQEVMELLVDSEVVYLTHEYVIAKTYLDQAYQIVKEIIDDQGEMTLADFRNQTESSRKASMLILEYFDKQLLTKRVESVRVLSDR</sequence>
<proteinExistence type="predicted"/>
<dbReference type="Pfam" id="PF25461">
    <property type="entry name" value="Beta-barrel_SelB"/>
    <property type="match status" value="1"/>
</dbReference>
<dbReference type="GO" id="GO:0005525">
    <property type="term" value="F:GTP binding"/>
    <property type="evidence" value="ECO:0007669"/>
    <property type="project" value="UniProtKB-KW"/>
</dbReference>
<evidence type="ECO:0000256" key="1">
    <source>
        <dbReference type="ARBA" id="ARBA00004496"/>
    </source>
</evidence>
<feature type="domain" description="Tr-type G" evidence="9">
    <location>
        <begin position="1"/>
        <end position="175"/>
    </location>
</feature>
<dbReference type="InterPro" id="IPR027417">
    <property type="entry name" value="P-loop_NTPase"/>
</dbReference>
<dbReference type="GO" id="GO:0003723">
    <property type="term" value="F:RNA binding"/>
    <property type="evidence" value="ECO:0007669"/>
    <property type="project" value="InterPro"/>
</dbReference>
<dbReference type="Pfam" id="PF09107">
    <property type="entry name" value="WHD_3rd_SelB"/>
    <property type="match status" value="1"/>
</dbReference>
<dbReference type="SUPFAM" id="SSF50447">
    <property type="entry name" value="Translation proteins"/>
    <property type="match status" value="1"/>
</dbReference>
<evidence type="ECO:0000256" key="4">
    <source>
        <dbReference type="ARBA" id="ARBA00022741"/>
    </source>
</evidence>
<dbReference type="NCBIfam" id="TIGR00475">
    <property type="entry name" value="selB"/>
    <property type="match status" value="1"/>
</dbReference>
<dbReference type="InterPro" id="IPR004161">
    <property type="entry name" value="EFTu-like_2"/>
</dbReference>
<dbReference type="InterPro" id="IPR036388">
    <property type="entry name" value="WH-like_DNA-bd_sf"/>
</dbReference>
<dbReference type="InterPro" id="IPR050055">
    <property type="entry name" value="EF-Tu_GTPase"/>
</dbReference>
<dbReference type="Gene3D" id="2.40.30.10">
    <property type="entry name" value="Translation factors"/>
    <property type="match status" value="1"/>
</dbReference>
<gene>
    <name evidence="10" type="primary">selB</name>
    <name evidence="10" type="ORF">I6N95_05785</name>
</gene>
<dbReference type="InterPro" id="IPR004535">
    <property type="entry name" value="Transl_elong_SelB"/>
</dbReference>
<name>A0A940PBN9_9ENTE</name>
<reference evidence="10" key="1">
    <citation type="submission" date="2020-12" db="EMBL/GenBank/DDBJ databases">
        <title>Vagococcus allomyrinae sp. nov. and Enterococcus lavae sp. nov., isolated from the larvae of Allomyrina dichotoma.</title>
        <authorList>
            <person name="Lee S.D."/>
        </authorList>
    </citation>
    <scope>NUCLEOTIDE SEQUENCE</scope>
    <source>
        <strain evidence="10">BWB3-3</strain>
    </source>
</reference>
<dbReference type="InterPro" id="IPR005225">
    <property type="entry name" value="Small_GTP-bd"/>
</dbReference>
<dbReference type="RefSeq" id="WP_209525536.1">
    <property type="nucleotide sequence ID" value="NZ_JAEEGA010000003.1"/>
</dbReference>
<dbReference type="Gene3D" id="1.10.10.10">
    <property type="entry name" value="Winged helix-like DNA-binding domain superfamily/Winged helix DNA-binding domain"/>
    <property type="match status" value="1"/>
</dbReference>
<evidence type="ECO:0000256" key="7">
    <source>
        <dbReference type="ARBA" id="ARBA00025526"/>
    </source>
</evidence>
<dbReference type="NCBIfam" id="TIGR00231">
    <property type="entry name" value="small_GTP"/>
    <property type="match status" value="1"/>
</dbReference>
<evidence type="ECO:0000313" key="11">
    <source>
        <dbReference type="Proteomes" id="UP000674938"/>
    </source>
</evidence>
<dbReference type="InterPro" id="IPR036390">
    <property type="entry name" value="WH_DNA-bd_sf"/>
</dbReference>
<dbReference type="CDD" id="cd15491">
    <property type="entry name" value="selB_III"/>
    <property type="match status" value="1"/>
</dbReference>
<evidence type="ECO:0000256" key="5">
    <source>
        <dbReference type="ARBA" id="ARBA00022917"/>
    </source>
</evidence>
<dbReference type="GO" id="GO:0005829">
    <property type="term" value="C:cytosol"/>
    <property type="evidence" value="ECO:0007669"/>
    <property type="project" value="TreeGrafter"/>
</dbReference>
<dbReference type="EMBL" id="JAEEGA010000003">
    <property type="protein sequence ID" value="MBP1040506.1"/>
    <property type="molecule type" value="Genomic_DNA"/>
</dbReference>
<dbReference type="GO" id="GO:0001514">
    <property type="term" value="P:selenocysteine incorporation"/>
    <property type="evidence" value="ECO:0007669"/>
    <property type="project" value="InterPro"/>
</dbReference>
<dbReference type="Pfam" id="PF09106">
    <property type="entry name" value="WHD_2nd_SelB"/>
    <property type="match status" value="1"/>
</dbReference>
<dbReference type="InterPro" id="IPR015191">
    <property type="entry name" value="SelB_WHD4"/>
</dbReference>
<dbReference type="Proteomes" id="UP000674938">
    <property type="component" value="Unassembled WGS sequence"/>
</dbReference>
<evidence type="ECO:0000256" key="3">
    <source>
        <dbReference type="ARBA" id="ARBA00022490"/>
    </source>
</evidence>
<comment type="subcellular location">
    <subcellularLocation>
        <location evidence="1">Cytoplasm</location>
    </subcellularLocation>
</comment>
<keyword evidence="4" id="KW-0547">Nucleotide-binding</keyword>
<dbReference type="InterPro" id="IPR057335">
    <property type="entry name" value="Beta-barrel_SelB"/>
</dbReference>
<dbReference type="SUPFAM" id="SSF52540">
    <property type="entry name" value="P-loop containing nucleoside triphosphate hydrolases"/>
    <property type="match status" value="1"/>
</dbReference>
<dbReference type="InterPro" id="IPR000795">
    <property type="entry name" value="T_Tr_GTP-bd_dom"/>
</dbReference>